<reference evidence="1" key="1">
    <citation type="submission" date="2023-11" db="EMBL/GenBank/DDBJ databases">
        <authorList>
            <person name="Poullet M."/>
        </authorList>
    </citation>
    <scope>NUCLEOTIDE SEQUENCE</scope>
    <source>
        <strain evidence="1">E1834</strain>
    </source>
</reference>
<evidence type="ECO:0000313" key="1">
    <source>
        <dbReference type="EMBL" id="CAK5063758.1"/>
    </source>
</evidence>
<gene>
    <name evidence="1" type="ORF">MENTE1834_LOCUS16835</name>
</gene>
<name>A0ACB0YUK5_MELEN</name>
<protein>
    <submittedName>
        <fullName evidence="1">Uncharacterized protein</fullName>
    </submittedName>
</protein>
<comment type="caution">
    <text evidence="1">The sequence shown here is derived from an EMBL/GenBank/DDBJ whole genome shotgun (WGS) entry which is preliminary data.</text>
</comment>
<dbReference type="Proteomes" id="UP001497535">
    <property type="component" value="Unassembled WGS sequence"/>
</dbReference>
<sequence length="193" mass="22898">MLTIKKFFENIFGREEYFENNPKLYKNFLFGLAPVQNSLSFIQSEIIISDRHGIRPGFFWSRIPNPSFSSKYSQSSKFSNKKNYLVYDLILYISNPSSTSKIPFFFKPHNPSKSPHFLPKYSNLFNFHPACFYFPLIYLFFFKNLFKNYNQFKPIYFPSPYFSLQNIPSHQISLKKPPISSTTKKRRESILSL</sequence>
<evidence type="ECO:0000313" key="2">
    <source>
        <dbReference type="Proteomes" id="UP001497535"/>
    </source>
</evidence>
<keyword evidence="2" id="KW-1185">Reference proteome</keyword>
<dbReference type="EMBL" id="CAVMJV010000019">
    <property type="protein sequence ID" value="CAK5063758.1"/>
    <property type="molecule type" value="Genomic_DNA"/>
</dbReference>
<proteinExistence type="predicted"/>
<accession>A0ACB0YUK5</accession>
<organism evidence="1 2">
    <name type="scientific">Meloidogyne enterolobii</name>
    <name type="common">Root-knot nematode worm</name>
    <name type="synonym">Meloidogyne mayaguensis</name>
    <dbReference type="NCBI Taxonomy" id="390850"/>
    <lineage>
        <taxon>Eukaryota</taxon>
        <taxon>Metazoa</taxon>
        <taxon>Ecdysozoa</taxon>
        <taxon>Nematoda</taxon>
        <taxon>Chromadorea</taxon>
        <taxon>Rhabditida</taxon>
        <taxon>Tylenchina</taxon>
        <taxon>Tylenchomorpha</taxon>
        <taxon>Tylenchoidea</taxon>
        <taxon>Meloidogynidae</taxon>
        <taxon>Meloidogyninae</taxon>
        <taxon>Meloidogyne</taxon>
    </lineage>
</organism>